<reference evidence="6 7" key="1">
    <citation type="submission" date="2019-08" db="EMBL/GenBank/DDBJ databases">
        <title>In-depth cultivation of the pig gut microbiome towards novel bacterial diversity and tailored functional studies.</title>
        <authorList>
            <person name="Wylensek D."/>
            <person name="Hitch T.C.A."/>
            <person name="Clavel T."/>
        </authorList>
    </citation>
    <scope>NUCLEOTIDE SEQUENCE [LARGE SCALE GENOMIC DNA]</scope>
    <source>
        <strain evidence="6 7">WCA-693-APC-MOT-I</strain>
    </source>
</reference>
<dbReference type="PANTHER" id="PTHR46847:SF1">
    <property type="entry name" value="D-ALLOSE-BINDING PERIPLASMIC PROTEIN-RELATED"/>
    <property type="match status" value="1"/>
</dbReference>
<dbReference type="SUPFAM" id="SSF53822">
    <property type="entry name" value="Periplasmic binding protein-like I"/>
    <property type="match status" value="1"/>
</dbReference>
<dbReference type="EMBL" id="VUMT01000002">
    <property type="protein sequence ID" value="MSS62740.1"/>
    <property type="molecule type" value="Genomic_DNA"/>
</dbReference>
<evidence type="ECO:0000313" key="7">
    <source>
        <dbReference type="Proteomes" id="UP000482209"/>
    </source>
</evidence>
<comment type="caution">
    <text evidence="6">The sequence shown here is derived from an EMBL/GenBank/DDBJ whole genome shotgun (WGS) entry which is preliminary data.</text>
</comment>
<feature type="transmembrane region" description="Helical" evidence="4">
    <location>
        <begin position="7"/>
        <end position="27"/>
    </location>
</feature>
<evidence type="ECO:0000256" key="4">
    <source>
        <dbReference type="SAM" id="Phobius"/>
    </source>
</evidence>
<keyword evidence="3" id="KW-0732">Signal</keyword>
<keyword evidence="4" id="KW-0472">Membrane</keyword>
<gene>
    <name evidence="6" type="ORF">FYJ58_02390</name>
</gene>
<protein>
    <submittedName>
        <fullName evidence="6">Sugar ABC transporter substrate-binding protein</fullName>
    </submittedName>
</protein>
<dbReference type="PANTHER" id="PTHR46847">
    <property type="entry name" value="D-ALLOSE-BINDING PERIPLASMIC PROTEIN-RELATED"/>
    <property type="match status" value="1"/>
</dbReference>
<dbReference type="AlphaFoldDB" id="A0A6L5XV78"/>
<evidence type="ECO:0000259" key="5">
    <source>
        <dbReference type="Pfam" id="PF13407"/>
    </source>
</evidence>
<evidence type="ECO:0000256" key="2">
    <source>
        <dbReference type="ARBA" id="ARBA00007639"/>
    </source>
</evidence>
<dbReference type="RefSeq" id="WP_154516711.1">
    <property type="nucleotide sequence ID" value="NZ_VUMT01000002.1"/>
</dbReference>
<dbReference type="GO" id="GO:0030313">
    <property type="term" value="C:cell envelope"/>
    <property type="evidence" value="ECO:0007669"/>
    <property type="project" value="UniProtKB-SubCell"/>
</dbReference>
<dbReference type="InterPro" id="IPR028082">
    <property type="entry name" value="Peripla_BP_I"/>
</dbReference>
<evidence type="ECO:0000313" key="6">
    <source>
        <dbReference type="EMBL" id="MSS62740.1"/>
    </source>
</evidence>
<proteinExistence type="inferred from homology"/>
<name>A0A6L5XV78_9FIRM</name>
<dbReference type="GO" id="GO:0030246">
    <property type="term" value="F:carbohydrate binding"/>
    <property type="evidence" value="ECO:0007669"/>
    <property type="project" value="UniProtKB-ARBA"/>
</dbReference>
<sequence>MKNGKKSFILIEVILAALVIVLSFVMVRGRSGKDFDKISVIIENSDDNQWSALKYGIKMAAKDQGVEVFFSSTAGDFTAGKLKNTIENELNNGADAIIVQPVSAPGIEKLLKKMEKKIPIMLVENNVEENKDSCVFSVTQADNYAMGIALAEELLKDYSGNIEGKTLGIISKSEHSEAARNRELGFKDGIKRTGARVGWSVSDFSGKEKENFLANQSKVNIVIALDDDSLTTAGEYAASNNFHGAFVYGIGNSTEAIHYLDIGILECLLVPDEFSVGYQSLTEISKRLKCYFYKMQSKMVSYDIIRREELFSKENQEILFTMSQ</sequence>
<dbReference type="InterPro" id="IPR025997">
    <property type="entry name" value="SBP_2_dom"/>
</dbReference>
<evidence type="ECO:0000256" key="3">
    <source>
        <dbReference type="ARBA" id="ARBA00022729"/>
    </source>
</evidence>
<keyword evidence="4" id="KW-0812">Transmembrane</keyword>
<keyword evidence="7" id="KW-1185">Reference proteome</keyword>
<organism evidence="6 7">
    <name type="scientific">Velocimicrobium porci</name>
    <dbReference type="NCBI Taxonomy" id="2606634"/>
    <lineage>
        <taxon>Bacteria</taxon>
        <taxon>Bacillati</taxon>
        <taxon>Bacillota</taxon>
        <taxon>Clostridia</taxon>
        <taxon>Lachnospirales</taxon>
        <taxon>Lachnospiraceae</taxon>
        <taxon>Velocimicrobium</taxon>
    </lineage>
</organism>
<dbReference type="Pfam" id="PF13407">
    <property type="entry name" value="Peripla_BP_4"/>
    <property type="match status" value="1"/>
</dbReference>
<evidence type="ECO:0000256" key="1">
    <source>
        <dbReference type="ARBA" id="ARBA00004196"/>
    </source>
</evidence>
<keyword evidence="4" id="KW-1133">Transmembrane helix</keyword>
<comment type="subcellular location">
    <subcellularLocation>
        <location evidence="1">Cell envelope</location>
    </subcellularLocation>
</comment>
<accession>A0A6L5XV78</accession>
<dbReference type="Proteomes" id="UP000482209">
    <property type="component" value="Unassembled WGS sequence"/>
</dbReference>
<dbReference type="Gene3D" id="3.40.50.2300">
    <property type="match status" value="2"/>
</dbReference>
<feature type="domain" description="Periplasmic binding protein" evidence="5">
    <location>
        <begin position="38"/>
        <end position="282"/>
    </location>
</feature>
<comment type="similarity">
    <text evidence="2">Belongs to the bacterial solute-binding protein 2 family.</text>
</comment>